<dbReference type="SUPFAM" id="SSF55785">
    <property type="entry name" value="PYP-like sensor domain (PAS domain)"/>
    <property type="match status" value="5"/>
</dbReference>
<dbReference type="Gene3D" id="3.30.565.10">
    <property type="entry name" value="Histidine kinase-like ATPase, C-terminal domain"/>
    <property type="match status" value="1"/>
</dbReference>
<dbReference type="PRINTS" id="PR00344">
    <property type="entry name" value="BCTRLSENSOR"/>
</dbReference>
<dbReference type="InterPro" id="IPR004358">
    <property type="entry name" value="Sig_transdc_His_kin-like_C"/>
</dbReference>
<dbReference type="Gene3D" id="3.40.50.2300">
    <property type="match status" value="1"/>
</dbReference>
<keyword evidence="3 6" id="KW-0597">Phosphoprotein</keyword>
<dbReference type="Gene3D" id="3.30.450.20">
    <property type="entry name" value="PAS domain"/>
    <property type="match status" value="5"/>
</dbReference>
<dbReference type="SMART" id="SM00448">
    <property type="entry name" value="REC"/>
    <property type="match status" value="1"/>
</dbReference>
<evidence type="ECO:0000259" key="7">
    <source>
        <dbReference type="PROSITE" id="PS50109"/>
    </source>
</evidence>
<dbReference type="EC" id="2.7.13.3" evidence="2"/>
<dbReference type="Pfam" id="PF02518">
    <property type="entry name" value="HATPase_c"/>
    <property type="match status" value="1"/>
</dbReference>
<keyword evidence="5" id="KW-0418">Kinase</keyword>
<dbReference type="Proteomes" id="UP000316905">
    <property type="component" value="Unassembled WGS sequence"/>
</dbReference>
<evidence type="ECO:0000259" key="8">
    <source>
        <dbReference type="PROSITE" id="PS50110"/>
    </source>
</evidence>
<dbReference type="PROSITE" id="PS50110">
    <property type="entry name" value="RESPONSE_REGULATORY"/>
    <property type="match status" value="1"/>
</dbReference>
<sequence length="1195" mass="133070">MNRLYMTLMMPGTNDSSRIAHQRVREHYGLEGRSCLAELEAIVERAQQAFAPAQATICLSVAEDWCVLAGQEPSPEAAALYRATLHEPELCVITNTKANPALSRAGILFYAGTALKTADGTPVGVLALLGDTPRAFGTTERWLLQEMARGAMAQLELYRLAAQRESPLESSNSQKMLDSAVDYAIFCTDLQRNVIEWNEGASRVLGWSREEMLGHTADQIFTPSDRALGIPLQEAETALNQGRSADERWHMRKTGERFWASGEMMPLVQATGEVTGFIKILRDRTEQRQTVLELQASRSNYRLLLDSMSEGFYSVDRHGIVTLCNTAFVTLFGGRDEAELIGQRLEDLIEPTCGTSMDQMAGSPIYRVMEHGTAEQVLDGVFCRRDGSCIPVEYRAQAILQNGNVQGALCTVVDMSERVQARQDWQLAVMLIQQSADFIGIASPDGHPSFVNEAGRRLVGLDSMDAVRNTRILDYFMPEDRPYVESVILPAVQQGGKWTGEFRFLDRRSGQPVPVHYSVFTVRNDTGDISAIAAIARDLSQQQRIERRAEESEALVRSLTDLSPGIIWFGNPDGSLSYLNRYWYDYTGQTPEKALPSGWADAVHPDDIDELQRIWLDVRTRGIFYEVESRFRRHDGSYRWFHIRAQPLHDETGTVTGWLGNNHDIHDRTLAEEASRRLTETLEQRVAERTADLDRMWRLTTDVMLVARFDGTITAANPAWQTLLGWREEELLGQVLLDFVHPDDISGTLSEVDKLAQGYTTLRFENRYRHKNGSYRWLSWTAVPDDQFIHAVGRDVEAEKASAQELTRAQEQLRQAQKMEAVGQLTGGIAHDFNNLLTGIIGSLELMRMRVQQGKLNDIERFANTALSSANRAAALTHRLLAFSRRQPLDPKVVDVNTLVMGMDELLHRTMGEAVKLEIVRAGGLWLTLCDPHQLENAILNLAINARTAMPNGGTLIIETCNTSLDEAYSARNQDIRPGQYVCVSVTDTGVGMTPEIIAKAFDPFFTTKPLGEGTGLGLSMVYGFTRQSEGAAKIYSEVDKGTTVKLYLPRYYGEATPVQDSPALERMRSHAGTDEVVLVVEDEHAVRGLVIEVLGELGYRALEAADGPTGLEILRSDLSIDLLVTDVGLPGLNGRLMVEQARQSRPDLKVLFMTGYAENAVIANGFLEPGMAMITKPFPIEALAMRIRDMIESG</sequence>
<feature type="domain" description="PAS" evidence="9">
    <location>
        <begin position="169"/>
        <end position="242"/>
    </location>
</feature>
<dbReference type="InterPro" id="IPR000700">
    <property type="entry name" value="PAS-assoc_C"/>
</dbReference>
<dbReference type="SUPFAM" id="SSF47384">
    <property type="entry name" value="Homodimeric domain of signal transducing histidine kinase"/>
    <property type="match status" value="1"/>
</dbReference>
<dbReference type="InterPro" id="IPR003594">
    <property type="entry name" value="HATPase_dom"/>
</dbReference>
<dbReference type="InterPro" id="IPR052162">
    <property type="entry name" value="Sensor_kinase/Photoreceptor"/>
</dbReference>
<dbReference type="PROSITE" id="PS50113">
    <property type="entry name" value="PAC"/>
    <property type="match status" value="3"/>
</dbReference>
<evidence type="ECO:0000256" key="2">
    <source>
        <dbReference type="ARBA" id="ARBA00012438"/>
    </source>
</evidence>
<feature type="domain" description="PAS" evidence="9">
    <location>
        <begin position="689"/>
        <end position="759"/>
    </location>
</feature>
<evidence type="ECO:0000256" key="4">
    <source>
        <dbReference type="ARBA" id="ARBA00022679"/>
    </source>
</evidence>
<dbReference type="InterPro" id="IPR013655">
    <property type="entry name" value="PAS_fold_3"/>
</dbReference>
<evidence type="ECO:0000256" key="3">
    <source>
        <dbReference type="ARBA" id="ARBA00022553"/>
    </source>
</evidence>
<dbReference type="CDD" id="cd18161">
    <property type="entry name" value="REC_hyHK_blue-like"/>
    <property type="match status" value="1"/>
</dbReference>
<protein>
    <recommendedName>
        <fullName evidence="2">histidine kinase</fullName>
        <ecNumber evidence="2">2.7.13.3</ecNumber>
    </recommendedName>
</protein>
<feature type="domain" description="Histidine kinase" evidence="7">
    <location>
        <begin position="828"/>
        <end position="1053"/>
    </location>
</feature>
<dbReference type="InterPro" id="IPR001789">
    <property type="entry name" value="Sig_transdc_resp-reg_receiver"/>
</dbReference>
<reference evidence="11 12" key="1">
    <citation type="journal article" date="2015" name="Stand. Genomic Sci.">
        <title>Genomic Encyclopedia of Bacterial and Archaeal Type Strains, Phase III: the genomes of soil and plant-associated and newly described type strains.</title>
        <authorList>
            <person name="Whitman W.B."/>
            <person name="Woyke T."/>
            <person name="Klenk H.P."/>
            <person name="Zhou Y."/>
            <person name="Lilburn T.G."/>
            <person name="Beck B.J."/>
            <person name="De Vos P."/>
            <person name="Vandamme P."/>
            <person name="Eisen J.A."/>
            <person name="Garrity G."/>
            <person name="Hugenholtz P."/>
            <person name="Kyrpides N.C."/>
        </authorList>
    </citation>
    <scope>NUCLEOTIDE SEQUENCE [LARGE SCALE GENOMIC DNA]</scope>
    <source>
        <strain evidence="11 12">CGMCC 1.6858</strain>
    </source>
</reference>
<dbReference type="SUPFAM" id="SSF55874">
    <property type="entry name" value="ATPase domain of HSP90 chaperone/DNA topoisomerase II/histidine kinase"/>
    <property type="match status" value="1"/>
</dbReference>
<dbReference type="PROSITE" id="PS50112">
    <property type="entry name" value="PAS"/>
    <property type="match status" value="5"/>
</dbReference>
<evidence type="ECO:0000313" key="11">
    <source>
        <dbReference type="EMBL" id="TWI57356.1"/>
    </source>
</evidence>
<dbReference type="PROSITE" id="PS50109">
    <property type="entry name" value="HIS_KIN"/>
    <property type="match status" value="1"/>
</dbReference>
<keyword evidence="4" id="KW-0808">Transferase</keyword>
<dbReference type="InterPro" id="IPR003661">
    <property type="entry name" value="HisK_dim/P_dom"/>
</dbReference>
<dbReference type="SMART" id="SM00387">
    <property type="entry name" value="HATPase_c"/>
    <property type="match status" value="1"/>
</dbReference>
<gene>
    <name evidence="11" type="ORF">IQ22_00572</name>
</gene>
<comment type="catalytic activity">
    <reaction evidence="1">
        <text>ATP + protein L-histidine = ADP + protein N-phospho-L-histidine.</text>
        <dbReference type="EC" id="2.7.13.3"/>
    </reaction>
</comment>
<feature type="domain" description="PAS" evidence="9">
    <location>
        <begin position="552"/>
        <end position="613"/>
    </location>
</feature>
<dbReference type="SMART" id="SM00086">
    <property type="entry name" value="PAC"/>
    <property type="match status" value="5"/>
</dbReference>
<dbReference type="InterPro" id="IPR035965">
    <property type="entry name" value="PAS-like_dom_sf"/>
</dbReference>
<dbReference type="FunFam" id="3.30.450.20:FF:000099">
    <property type="entry name" value="Sensory box sensor histidine kinase"/>
    <property type="match status" value="1"/>
</dbReference>
<dbReference type="SMART" id="SM00388">
    <property type="entry name" value="HisKA"/>
    <property type="match status" value="1"/>
</dbReference>
<evidence type="ECO:0000256" key="1">
    <source>
        <dbReference type="ARBA" id="ARBA00000085"/>
    </source>
</evidence>
<evidence type="ECO:0000259" key="9">
    <source>
        <dbReference type="PROSITE" id="PS50112"/>
    </source>
</evidence>
<dbReference type="SUPFAM" id="SSF55781">
    <property type="entry name" value="GAF domain-like"/>
    <property type="match status" value="1"/>
</dbReference>
<accession>A0A562QMR9</accession>
<dbReference type="Pfam" id="PF13426">
    <property type="entry name" value="PAS_9"/>
    <property type="match status" value="2"/>
</dbReference>
<dbReference type="Pfam" id="PF00512">
    <property type="entry name" value="HisKA"/>
    <property type="match status" value="1"/>
</dbReference>
<dbReference type="SUPFAM" id="SSF52172">
    <property type="entry name" value="CheY-like"/>
    <property type="match status" value="1"/>
</dbReference>
<feature type="domain" description="Response regulatory" evidence="8">
    <location>
        <begin position="1077"/>
        <end position="1192"/>
    </location>
</feature>
<dbReference type="Pfam" id="PF08447">
    <property type="entry name" value="PAS_3"/>
    <property type="match status" value="3"/>
</dbReference>
<evidence type="ECO:0000259" key="10">
    <source>
        <dbReference type="PROSITE" id="PS50113"/>
    </source>
</evidence>
<feature type="domain" description="PAC" evidence="10">
    <location>
        <begin position="498"/>
        <end position="551"/>
    </location>
</feature>
<dbReference type="InterPro" id="IPR011006">
    <property type="entry name" value="CheY-like_superfamily"/>
</dbReference>
<feature type="domain" description="PAS" evidence="9">
    <location>
        <begin position="297"/>
        <end position="372"/>
    </location>
</feature>
<dbReference type="InterPro" id="IPR036890">
    <property type="entry name" value="HATPase_C_sf"/>
</dbReference>
<feature type="domain" description="PAC" evidence="10">
    <location>
        <begin position="244"/>
        <end position="296"/>
    </location>
</feature>
<dbReference type="InterPro" id="IPR036097">
    <property type="entry name" value="HisK_dim/P_sf"/>
</dbReference>
<dbReference type="EMBL" id="VLKY01000002">
    <property type="protein sequence ID" value="TWI57356.1"/>
    <property type="molecule type" value="Genomic_DNA"/>
</dbReference>
<dbReference type="CDD" id="cd00082">
    <property type="entry name" value="HisKA"/>
    <property type="match status" value="1"/>
</dbReference>
<evidence type="ECO:0000256" key="5">
    <source>
        <dbReference type="ARBA" id="ARBA00022777"/>
    </source>
</evidence>
<dbReference type="PANTHER" id="PTHR43304">
    <property type="entry name" value="PHYTOCHROME-LIKE PROTEIN CPH1"/>
    <property type="match status" value="1"/>
</dbReference>
<feature type="modified residue" description="4-aspartylphosphate" evidence="6">
    <location>
        <position position="1127"/>
    </location>
</feature>
<dbReference type="CDD" id="cd00130">
    <property type="entry name" value="PAS"/>
    <property type="match status" value="5"/>
</dbReference>
<proteinExistence type="predicted"/>
<dbReference type="Gene3D" id="1.10.287.130">
    <property type="match status" value="1"/>
</dbReference>
<dbReference type="PANTHER" id="PTHR43304:SF1">
    <property type="entry name" value="PAC DOMAIN-CONTAINING PROTEIN"/>
    <property type="match status" value="1"/>
</dbReference>
<comment type="caution">
    <text evidence="11">The sequence shown here is derived from an EMBL/GenBank/DDBJ whole genome shotgun (WGS) entry which is preliminary data.</text>
</comment>
<dbReference type="InterPro" id="IPR001610">
    <property type="entry name" value="PAC"/>
</dbReference>
<dbReference type="NCBIfam" id="TIGR00229">
    <property type="entry name" value="sensory_box"/>
    <property type="match status" value="5"/>
</dbReference>
<name>A0A562QMR9_9PSED</name>
<keyword evidence="12" id="KW-1185">Reference proteome</keyword>
<organism evidence="11 12">
    <name type="scientific">Pseudomonas duriflava</name>
    <dbReference type="NCBI Taxonomy" id="459528"/>
    <lineage>
        <taxon>Bacteria</taxon>
        <taxon>Pseudomonadati</taxon>
        <taxon>Pseudomonadota</taxon>
        <taxon>Gammaproteobacteria</taxon>
        <taxon>Pseudomonadales</taxon>
        <taxon>Pseudomonadaceae</taxon>
        <taxon>Pseudomonas</taxon>
    </lineage>
</organism>
<dbReference type="InterPro" id="IPR000014">
    <property type="entry name" value="PAS"/>
</dbReference>
<dbReference type="AlphaFoldDB" id="A0A562QMR9"/>
<evidence type="ECO:0000313" key="12">
    <source>
        <dbReference type="Proteomes" id="UP000316905"/>
    </source>
</evidence>
<dbReference type="Pfam" id="PF00072">
    <property type="entry name" value="Response_reg"/>
    <property type="match status" value="1"/>
</dbReference>
<dbReference type="GO" id="GO:0000155">
    <property type="term" value="F:phosphorelay sensor kinase activity"/>
    <property type="evidence" value="ECO:0007669"/>
    <property type="project" value="InterPro"/>
</dbReference>
<feature type="domain" description="PAC" evidence="10">
    <location>
        <begin position="625"/>
        <end position="677"/>
    </location>
</feature>
<dbReference type="SMART" id="SM00091">
    <property type="entry name" value="PAS"/>
    <property type="match status" value="5"/>
</dbReference>
<evidence type="ECO:0000256" key="6">
    <source>
        <dbReference type="PROSITE-ProRule" id="PRU00169"/>
    </source>
</evidence>
<dbReference type="InterPro" id="IPR005467">
    <property type="entry name" value="His_kinase_dom"/>
</dbReference>
<feature type="domain" description="PAS" evidence="9">
    <location>
        <begin position="424"/>
        <end position="495"/>
    </location>
</feature>